<keyword evidence="3" id="KW-1185">Reference proteome</keyword>
<dbReference type="EMBL" id="JARIHO010000010">
    <property type="protein sequence ID" value="KAJ7354034.1"/>
    <property type="molecule type" value="Genomic_DNA"/>
</dbReference>
<name>A0AAD7AB08_9AGAR</name>
<gene>
    <name evidence="2" type="ORF">DFH08DRAFT_955462</name>
</gene>
<organism evidence="2 3">
    <name type="scientific">Mycena albidolilacea</name>
    <dbReference type="NCBI Taxonomy" id="1033008"/>
    <lineage>
        <taxon>Eukaryota</taxon>
        <taxon>Fungi</taxon>
        <taxon>Dikarya</taxon>
        <taxon>Basidiomycota</taxon>
        <taxon>Agaricomycotina</taxon>
        <taxon>Agaricomycetes</taxon>
        <taxon>Agaricomycetidae</taxon>
        <taxon>Agaricales</taxon>
        <taxon>Marasmiineae</taxon>
        <taxon>Mycenaceae</taxon>
        <taxon>Mycena</taxon>
    </lineage>
</organism>
<evidence type="ECO:0000313" key="2">
    <source>
        <dbReference type="EMBL" id="KAJ7354034.1"/>
    </source>
</evidence>
<evidence type="ECO:0000256" key="1">
    <source>
        <dbReference type="SAM" id="MobiDB-lite"/>
    </source>
</evidence>
<dbReference type="Proteomes" id="UP001218218">
    <property type="component" value="Unassembled WGS sequence"/>
</dbReference>
<accession>A0AAD7AB08</accession>
<protein>
    <submittedName>
        <fullName evidence="2">Uncharacterized protein</fullName>
    </submittedName>
</protein>
<feature type="region of interest" description="Disordered" evidence="1">
    <location>
        <begin position="322"/>
        <end position="376"/>
    </location>
</feature>
<comment type="caution">
    <text evidence="2">The sequence shown here is derived from an EMBL/GenBank/DDBJ whole genome shotgun (WGS) entry which is preliminary data.</text>
</comment>
<feature type="region of interest" description="Disordered" evidence="1">
    <location>
        <begin position="1"/>
        <end position="63"/>
    </location>
</feature>
<dbReference type="AlphaFoldDB" id="A0AAD7AB08"/>
<sequence>MSTKDLLARARAARAARSEASQNDPPSTPVEPTRPRQRPVDFSDDFDQLSPSPMSSLPLTLGPSTLTNMPQLKAVGERALKRFKIDAETATEYRRWLGTADRDERAALTTLYLLDVGHKLDQSIGDKVETWHPSSALKKSIRRFGWALFMLPTIQYYAGTVEHAIIAAMRSSKIRELPDADSEENAALIKAVGGELTYIRYDIKKTISKSLEAKEFEHIAKLTEQLVHHVPQVKATQGLYMRVAFIKHPDHGFWYKVDDALEALRKEGPEDFINTLRFVYDEDVEKYKGHPEDALILTGDPVTTSDPTWLQHLDKEAKKITRAVKKQGKRKRPAVEVDPEEQAEPVSGPQEEAGRNGGDEGGDENEEGGAGRDLDE</sequence>
<feature type="compositionally biased region" description="Basic residues" evidence="1">
    <location>
        <begin position="322"/>
        <end position="332"/>
    </location>
</feature>
<evidence type="ECO:0000313" key="3">
    <source>
        <dbReference type="Proteomes" id="UP001218218"/>
    </source>
</evidence>
<reference evidence="2" key="1">
    <citation type="submission" date="2023-03" db="EMBL/GenBank/DDBJ databases">
        <title>Massive genome expansion in bonnet fungi (Mycena s.s.) driven by repeated elements and novel gene families across ecological guilds.</title>
        <authorList>
            <consortium name="Lawrence Berkeley National Laboratory"/>
            <person name="Harder C.B."/>
            <person name="Miyauchi S."/>
            <person name="Viragh M."/>
            <person name="Kuo A."/>
            <person name="Thoen E."/>
            <person name="Andreopoulos B."/>
            <person name="Lu D."/>
            <person name="Skrede I."/>
            <person name="Drula E."/>
            <person name="Henrissat B."/>
            <person name="Morin E."/>
            <person name="Kohler A."/>
            <person name="Barry K."/>
            <person name="LaButti K."/>
            <person name="Morin E."/>
            <person name="Salamov A."/>
            <person name="Lipzen A."/>
            <person name="Mereny Z."/>
            <person name="Hegedus B."/>
            <person name="Baldrian P."/>
            <person name="Stursova M."/>
            <person name="Weitz H."/>
            <person name="Taylor A."/>
            <person name="Grigoriev I.V."/>
            <person name="Nagy L.G."/>
            <person name="Martin F."/>
            <person name="Kauserud H."/>
        </authorList>
    </citation>
    <scope>NUCLEOTIDE SEQUENCE</scope>
    <source>
        <strain evidence="2">CBHHK002</strain>
    </source>
</reference>
<feature type="compositionally biased region" description="Low complexity" evidence="1">
    <location>
        <begin position="49"/>
        <end position="63"/>
    </location>
</feature>
<proteinExistence type="predicted"/>